<evidence type="ECO:0000259" key="7">
    <source>
        <dbReference type="Pfam" id="PF00892"/>
    </source>
</evidence>
<feature type="transmembrane region" description="Helical" evidence="6">
    <location>
        <begin position="266"/>
        <end position="284"/>
    </location>
</feature>
<dbReference type="AlphaFoldDB" id="A0A2U2MYD1"/>
<dbReference type="GO" id="GO:0005886">
    <property type="term" value="C:plasma membrane"/>
    <property type="evidence" value="ECO:0007669"/>
    <property type="project" value="UniProtKB-SubCell"/>
</dbReference>
<keyword evidence="5 6" id="KW-0472">Membrane</keyword>
<feature type="transmembrane region" description="Helical" evidence="6">
    <location>
        <begin position="290"/>
        <end position="310"/>
    </location>
</feature>
<organism evidence="8 9">
    <name type="scientific">Sediminicurvatus halobius</name>
    <dbReference type="NCBI Taxonomy" id="2182432"/>
    <lineage>
        <taxon>Bacteria</taxon>
        <taxon>Pseudomonadati</taxon>
        <taxon>Pseudomonadota</taxon>
        <taxon>Gammaproteobacteria</taxon>
        <taxon>Chromatiales</taxon>
        <taxon>Ectothiorhodospiraceae</taxon>
        <taxon>Sediminicurvatus</taxon>
    </lineage>
</organism>
<dbReference type="InterPro" id="IPR000620">
    <property type="entry name" value="EamA_dom"/>
</dbReference>
<dbReference type="InterPro" id="IPR037185">
    <property type="entry name" value="EmrE-like"/>
</dbReference>
<evidence type="ECO:0000313" key="9">
    <source>
        <dbReference type="Proteomes" id="UP000245474"/>
    </source>
</evidence>
<accession>A0A2U2MYD1</accession>
<keyword evidence="9" id="KW-1185">Reference proteome</keyword>
<dbReference type="PROSITE" id="PS51257">
    <property type="entry name" value="PROKAR_LIPOPROTEIN"/>
    <property type="match status" value="1"/>
</dbReference>
<evidence type="ECO:0000313" key="8">
    <source>
        <dbReference type="EMBL" id="PWG61802.1"/>
    </source>
</evidence>
<keyword evidence="2" id="KW-1003">Cell membrane</keyword>
<feature type="transmembrane region" description="Helical" evidence="6">
    <location>
        <begin position="50"/>
        <end position="73"/>
    </location>
</feature>
<dbReference type="RefSeq" id="WP_109679534.1">
    <property type="nucleotide sequence ID" value="NZ_QFFI01000026.1"/>
</dbReference>
<evidence type="ECO:0000256" key="6">
    <source>
        <dbReference type="SAM" id="Phobius"/>
    </source>
</evidence>
<feature type="transmembrane region" description="Helical" evidence="6">
    <location>
        <begin position="232"/>
        <end position="254"/>
    </location>
</feature>
<dbReference type="Gene3D" id="1.10.3730.20">
    <property type="match status" value="1"/>
</dbReference>
<feature type="transmembrane region" description="Helical" evidence="6">
    <location>
        <begin position="111"/>
        <end position="130"/>
    </location>
</feature>
<feature type="transmembrane region" description="Helical" evidence="6">
    <location>
        <begin position="85"/>
        <end position="105"/>
    </location>
</feature>
<protein>
    <submittedName>
        <fullName evidence="8">EamA/RhaT family transporter</fullName>
    </submittedName>
</protein>
<feature type="domain" description="EamA" evidence="7">
    <location>
        <begin position="167"/>
        <end position="307"/>
    </location>
</feature>
<dbReference type="EMBL" id="QFFI01000026">
    <property type="protein sequence ID" value="PWG61802.1"/>
    <property type="molecule type" value="Genomic_DNA"/>
</dbReference>
<feature type="transmembrane region" description="Helical" evidence="6">
    <location>
        <begin position="166"/>
        <end position="185"/>
    </location>
</feature>
<evidence type="ECO:0000256" key="3">
    <source>
        <dbReference type="ARBA" id="ARBA00022692"/>
    </source>
</evidence>
<dbReference type="Proteomes" id="UP000245474">
    <property type="component" value="Unassembled WGS sequence"/>
</dbReference>
<dbReference type="PANTHER" id="PTHR42920:SF5">
    <property type="entry name" value="EAMA DOMAIN-CONTAINING PROTEIN"/>
    <property type="match status" value="1"/>
</dbReference>
<evidence type="ECO:0000256" key="1">
    <source>
        <dbReference type="ARBA" id="ARBA00004651"/>
    </source>
</evidence>
<reference evidence="8 9" key="1">
    <citation type="submission" date="2018-05" db="EMBL/GenBank/DDBJ databases">
        <title>Spiribacter halobius sp. nov., a moderately halophilic bacterium isolated from marine solar saltern.</title>
        <authorList>
            <person name="Zheng W.-S."/>
            <person name="Lu D.-C."/>
            <person name="Du Z.-J."/>
        </authorList>
    </citation>
    <scope>NUCLEOTIDE SEQUENCE [LARGE SCALE GENOMIC DNA]</scope>
    <source>
        <strain evidence="8 9">E85</strain>
    </source>
</reference>
<keyword evidence="3 6" id="KW-0812">Transmembrane</keyword>
<dbReference type="Pfam" id="PF00892">
    <property type="entry name" value="EamA"/>
    <property type="match status" value="2"/>
</dbReference>
<keyword evidence="4 6" id="KW-1133">Transmembrane helix</keyword>
<comment type="subcellular location">
    <subcellularLocation>
        <location evidence="1">Cell membrane</location>
        <topology evidence="1">Multi-pass membrane protein</topology>
    </subcellularLocation>
</comment>
<dbReference type="PANTHER" id="PTHR42920">
    <property type="entry name" value="OS03G0707200 PROTEIN-RELATED"/>
    <property type="match status" value="1"/>
</dbReference>
<feature type="transmembrane region" description="Helical" evidence="6">
    <location>
        <begin position="137"/>
        <end position="154"/>
    </location>
</feature>
<feature type="transmembrane region" description="Helical" evidence="6">
    <location>
        <begin position="206"/>
        <end position="226"/>
    </location>
</feature>
<dbReference type="InterPro" id="IPR051258">
    <property type="entry name" value="Diverse_Substrate_Transporter"/>
</dbReference>
<evidence type="ECO:0000256" key="5">
    <source>
        <dbReference type="ARBA" id="ARBA00023136"/>
    </source>
</evidence>
<proteinExistence type="predicted"/>
<dbReference type="SUPFAM" id="SSF103481">
    <property type="entry name" value="Multidrug resistance efflux transporter EmrE"/>
    <property type="match status" value="2"/>
</dbReference>
<evidence type="ECO:0000256" key="4">
    <source>
        <dbReference type="ARBA" id="ARBA00022989"/>
    </source>
</evidence>
<sequence>MESMRATPETLVVARRPPRAAAVLAAVLSAACWGSATVMSKSVLNHMPPMTLVTVQLAASVCVLWVAVLLLRLRVRLDRPTRKASLSGLLEPGLAYTFGIIGLALTTASNSALIGAAEPIFILLLAWLILKERIGAPMLMLAATATVGLLLVVAPDASGLPGRGSLFGDLLVLAGTLFAAFYVIATRRLVLSIDPLPLSALQQSAGLTWTLGVLVIALGLGLTRLGLEGVTFGVLALAAASGIIQYALAFWFYLFALQRLPANVAAFYLTLIPVFGVGAAFVFLGEALTLLQWLGAVCVIVSVGAISRVGGD</sequence>
<name>A0A2U2MYD1_9GAMM</name>
<comment type="caution">
    <text evidence="8">The sequence shown here is derived from an EMBL/GenBank/DDBJ whole genome shotgun (WGS) entry which is preliminary data.</text>
</comment>
<gene>
    <name evidence="8" type="ORF">DEM34_14425</name>
</gene>
<feature type="domain" description="EamA" evidence="7">
    <location>
        <begin position="22"/>
        <end position="153"/>
    </location>
</feature>
<evidence type="ECO:0000256" key="2">
    <source>
        <dbReference type="ARBA" id="ARBA00022475"/>
    </source>
</evidence>